<dbReference type="InterPro" id="IPR017853">
    <property type="entry name" value="GH"/>
</dbReference>
<evidence type="ECO:0000256" key="4">
    <source>
        <dbReference type="ARBA" id="ARBA00023295"/>
    </source>
</evidence>
<accession>A0A512AFW9</accession>
<dbReference type="InterPro" id="IPR002772">
    <property type="entry name" value="Glyco_hydro_3_C"/>
</dbReference>
<gene>
    <name evidence="8" type="ORF">NSE01_04280</name>
</gene>
<evidence type="ECO:0000259" key="7">
    <source>
        <dbReference type="PROSITE" id="PS51820"/>
    </source>
</evidence>
<evidence type="ECO:0000256" key="6">
    <source>
        <dbReference type="SAM" id="SignalP"/>
    </source>
</evidence>
<dbReference type="Gene3D" id="3.40.50.1700">
    <property type="entry name" value="Glycoside hydrolase family 3 C-terminal domain"/>
    <property type="match status" value="1"/>
</dbReference>
<reference evidence="8 9" key="1">
    <citation type="submission" date="2019-07" db="EMBL/GenBank/DDBJ databases">
        <title>Whole genome shotgun sequence of Novosphingobium sediminis NBRC 106119.</title>
        <authorList>
            <person name="Hosoyama A."/>
            <person name="Uohara A."/>
            <person name="Ohji S."/>
            <person name="Ichikawa N."/>
        </authorList>
    </citation>
    <scope>NUCLEOTIDE SEQUENCE [LARGE SCALE GENOMIC DNA]</scope>
    <source>
        <strain evidence="8 9">NBRC 106119</strain>
    </source>
</reference>
<evidence type="ECO:0000256" key="3">
    <source>
        <dbReference type="ARBA" id="ARBA00023277"/>
    </source>
</evidence>
<dbReference type="InterPro" id="IPR050288">
    <property type="entry name" value="Cellulose_deg_GH3"/>
</dbReference>
<dbReference type="InterPro" id="IPR019800">
    <property type="entry name" value="Glyco_hydro_3_AS"/>
</dbReference>
<dbReference type="InterPro" id="IPR011658">
    <property type="entry name" value="PA14_dom"/>
</dbReference>
<dbReference type="PANTHER" id="PTHR42715">
    <property type="entry name" value="BETA-GLUCOSIDASE"/>
    <property type="match status" value="1"/>
</dbReference>
<dbReference type="GO" id="GO:0004553">
    <property type="term" value="F:hydrolase activity, hydrolyzing O-glycosyl compounds"/>
    <property type="evidence" value="ECO:0007669"/>
    <property type="project" value="InterPro"/>
</dbReference>
<evidence type="ECO:0000313" key="9">
    <source>
        <dbReference type="Proteomes" id="UP000321464"/>
    </source>
</evidence>
<dbReference type="Pfam" id="PF07691">
    <property type="entry name" value="PA14"/>
    <property type="match status" value="1"/>
</dbReference>
<dbReference type="PROSITE" id="PS00775">
    <property type="entry name" value="GLYCOSYL_HYDROL_F3"/>
    <property type="match status" value="1"/>
</dbReference>
<dbReference type="AlphaFoldDB" id="A0A512AFW9"/>
<dbReference type="PRINTS" id="PR00133">
    <property type="entry name" value="GLHYDRLASE3"/>
</dbReference>
<dbReference type="EMBL" id="BJYR01000002">
    <property type="protein sequence ID" value="GEN98595.1"/>
    <property type="molecule type" value="Genomic_DNA"/>
</dbReference>
<evidence type="ECO:0000256" key="2">
    <source>
        <dbReference type="ARBA" id="ARBA00022801"/>
    </source>
</evidence>
<dbReference type="SUPFAM" id="SSF52279">
    <property type="entry name" value="Beta-D-glucan exohydrolase, C-terminal domain"/>
    <property type="match status" value="1"/>
</dbReference>
<dbReference type="Pfam" id="PF00933">
    <property type="entry name" value="Glyco_hydro_3"/>
    <property type="match status" value="1"/>
</dbReference>
<protein>
    <submittedName>
        <fullName evidence="8">Beta-glucosidase</fullName>
    </submittedName>
</protein>
<sequence>MMTTLSLDQAALLTAGAAMWATPAVPEAGIPSFTMSDGPMGIASGKVDERDVARLSPCATALGASWDVDLARRIGTLVGQEAVGRGIDMVLAPNLNLARSPLAGRAFEYFSEDPLLAGVFGAAWIGGLQSTGTGSCAKHLVCNDSETARDTVNAMVDERTLREVYLLPFEFAASAGCAGMLAAYNRVNGNYCAEQHHILTEVVKGEWGYQGVIMSDWFGTHSTAPTLAAGLDLEMPGPARFLGAKAATAVADGTLGEARVQDAASRVAHAAQRVTGAKSQPLGEAEITALLEEAAAAGMVLLKNEAALLPLDPKAIRTLAVIGPNAAAPCFQGGTFAKISVRPDLASPIDAIRARFGAQCEVLFEPGVDPAPRLPHMPVVPAHDIGDGCTSGMTLEYFATPDCSGAPLTRETRDTNSLVWFAGMHDQAPFAVGGSIRASGRFTAAKAGTHRFHLGATGVSRLLVDGREVLTTTECPPGDTMGVLKAGDSESAPIDLIEGQTVSVVAEFTFTGARVHGLWYGIRTPGSGEELLAAAEAAARAADAVVLIVGETSDSSVESKDRPDTRLAASQLELIARVTAANPRVAVVTNIGHAYDASWEDAAAAHLATWYPGEGFAAALAAVLAGDREPGGRMPVTIARAEADYPGYDLQPGADGSLPYSDGTRIGYRGIIAAGKTARHTLGAGKGYARFEWSHPEVTAEGVTLTVTNLSCRPGADIVQVYRDTPEPTLIGFAKVHLEAGCAALVTIPLARRRFMTWGAQGWQQLSGATRVRIARHAEDAGTTLDIVVETLELHAP</sequence>
<keyword evidence="9" id="KW-1185">Reference proteome</keyword>
<dbReference type="InterPro" id="IPR036962">
    <property type="entry name" value="Glyco_hydro_3_N_sf"/>
</dbReference>
<evidence type="ECO:0000313" key="8">
    <source>
        <dbReference type="EMBL" id="GEN98595.1"/>
    </source>
</evidence>
<dbReference type="Pfam" id="PF01915">
    <property type="entry name" value="Glyco_hydro_3_C"/>
    <property type="match status" value="1"/>
</dbReference>
<feature type="chain" id="PRO_5022143356" evidence="6">
    <location>
        <begin position="21"/>
        <end position="797"/>
    </location>
</feature>
<evidence type="ECO:0000256" key="5">
    <source>
        <dbReference type="RuleBase" id="RU361161"/>
    </source>
</evidence>
<keyword evidence="2 5" id="KW-0378">Hydrolase</keyword>
<keyword evidence="4 5" id="KW-0326">Glycosidase</keyword>
<dbReference type="GO" id="GO:0005975">
    <property type="term" value="P:carbohydrate metabolic process"/>
    <property type="evidence" value="ECO:0007669"/>
    <property type="project" value="InterPro"/>
</dbReference>
<dbReference type="InterPro" id="IPR037524">
    <property type="entry name" value="PA14/GLEYA"/>
</dbReference>
<feature type="signal peptide" evidence="6">
    <location>
        <begin position="1"/>
        <end position="20"/>
    </location>
</feature>
<dbReference type="InterPro" id="IPR036881">
    <property type="entry name" value="Glyco_hydro_3_C_sf"/>
</dbReference>
<dbReference type="Gene3D" id="2.60.120.260">
    <property type="entry name" value="Galactose-binding domain-like"/>
    <property type="match status" value="1"/>
</dbReference>
<dbReference type="PROSITE" id="PS51820">
    <property type="entry name" value="PA14"/>
    <property type="match status" value="1"/>
</dbReference>
<dbReference type="InterPro" id="IPR001764">
    <property type="entry name" value="Glyco_hydro_3_N"/>
</dbReference>
<dbReference type="InterPro" id="IPR026891">
    <property type="entry name" value="Fn3-like"/>
</dbReference>
<dbReference type="SMART" id="SM01217">
    <property type="entry name" value="Fn3_like"/>
    <property type="match status" value="1"/>
</dbReference>
<comment type="caution">
    <text evidence="8">The sequence shown here is derived from an EMBL/GenBank/DDBJ whole genome shotgun (WGS) entry which is preliminary data.</text>
</comment>
<comment type="similarity">
    <text evidence="1 5">Belongs to the glycosyl hydrolase 3 family.</text>
</comment>
<dbReference type="Proteomes" id="UP000321464">
    <property type="component" value="Unassembled WGS sequence"/>
</dbReference>
<keyword evidence="6" id="KW-0732">Signal</keyword>
<proteinExistence type="inferred from homology"/>
<dbReference type="PANTHER" id="PTHR42715:SF10">
    <property type="entry name" value="BETA-GLUCOSIDASE"/>
    <property type="match status" value="1"/>
</dbReference>
<dbReference type="Pfam" id="PF14310">
    <property type="entry name" value="Fn3-like"/>
    <property type="match status" value="1"/>
</dbReference>
<feature type="domain" description="PA14" evidence="7">
    <location>
        <begin position="388"/>
        <end position="536"/>
    </location>
</feature>
<evidence type="ECO:0000256" key="1">
    <source>
        <dbReference type="ARBA" id="ARBA00005336"/>
    </source>
</evidence>
<dbReference type="Gene3D" id="2.60.40.10">
    <property type="entry name" value="Immunoglobulins"/>
    <property type="match status" value="1"/>
</dbReference>
<dbReference type="SUPFAM" id="SSF51445">
    <property type="entry name" value="(Trans)glycosidases"/>
    <property type="match status" value="1"/>
</dbReference>
<keyword evidence="3" id="KW-0119">Carbohydrate metabolism</keyword>
<dbReference type="Gene3D" id="3.20.20.300">
    <property type="entry name" value="Glycoside hydrolase, family 3, N-terminal domain"/>
    <property type="match status" value="1"/>
</dbReference>
<name>A0A512AFW9_9SPHN</name>
<organism evidence="8 9">
    <name type="scientific">Novosphingobium sediminis</name>
    <dbReference type="NCBI Taxonomy" id="707214"/>
    <lineage>
        <taxon>Bacteria</taxon>
        <taxon>Pseudomonadati</taxon>
        <taxon>Pseudomonadota</taxon>
        <taxon>Alphaproteobacteria</taxon>
        <taxon>Sphingomonadales</taxon>
        <taxon>Sphingomonadaceae</taxon>
        <taxon>Novosphingobium</taxon>
    </lineage>
</organism>
<dbReference type="InterPro" id="IPR013783">
    <property type="entry name" value="Ig-like_fold"/>
</dbReference>